<accession>A0ABQ3DDY8</accession>
<comment type="caution">
    <text evidence="1">The sequence shown here is derived from an EMBL/GenBank/DDBJ whole genome shotgun (WGS) entry which is preliminary data.</text>
</comment>
<evidence type="ECO:0000313" key="1">
    <source>
        <dbReference type="EMBL" id="GHA76479.1"/>
    </source>
</evidence>
<protein>
    <submittedName>
        <fullName evidence="1">Uncharacterized protein</fullName>
    </submittedName>
</protein>
<gene>
    <name evidence="1" type="ORF">GCM10010345_93070</name>
</gene>
<reference evidence="2" key="1">
    <citation type="journal article" date="2019" name="Int. J. Syst. Evol. Microbiol.">
        <title>The Global Catalogue of Microorganisms (GCM) 10K type strain sequencing project: providing services to taxonomists for standard genome sequencing and annotation.</title>
        <authorList>
            <consortium name="The Broad Institute Genomics Platform"/>
            <consortium name="The Broad Institute Genome Sequencing Center for Infectious Disease"/>
            <person name="Wu L."/>
            <person name="Ma J."/>
        </authorList>
    </citation>
    <scope>NUCLEOTIDE SEQUENCE [LARGE SCALE GENOMIC DNA]</scope>
    <source>
        <strain evidence="2">JCM 4733</strain>
    </source>
</reference>
<name>A0ABQ3DDY8_9ACTN</name>
<organism evidence="1 2">
    <name type="scientific">Streptomyces canarius</name>
    <dbReference type="NCBI Taxonomy" id="285453"/>
    <lineage>
        <taxon>Bacteria</taxon>
        <taxon>Bacillati</taxon>
        <taxon>Actinomycetota</taxon>
        <taxon>Actinomycetes</taxon>
        <taxon>Kitasatosporales</taxon>
        <taxon>Streptomycetaceae</taxon>
        <taxon>Streptomyces</taxon>
    </lineage>
</organism>
<dbReference type="Proteomes" id="UP000653644">
    <property type="component" value="Unassembled WGS sequence"/>
</dbReference>
<sequence>MTVSLIRKSASGLTELLVRALRDRGREVVVEHLHVHLPRVLKAPAGARTANTQQEISR</sequence>
<keyword evidence="2" id="KW-1185">Reference proteome</keyword>
<proteinExistence type="predicted"/>
<evidence type="ECO:0000313" key="2">
    <source>
        <dbReference type="Proteomes" id="UP000653644"/>
    </source>
</evidence>
<dbReference type="RefSeq" id="WP_189895195.1">
    <property type="nucleotide sequence ID" value="NZ_BMVN01000112.1"/>
</dbReference>
<dbReference type="EMBL" id="BMVN01000112">
    <property type="protein sequence ID" value="GHA76479.1"/>
    <property type="molecule type" value="Genomic_DNA"/>
</dbReference>